<name>A0A087GFL3_ARAAL</name>
<keyword evidence="3" id="KW-1185">Reference proteome</keyword>
<evidence type="ECO:0000313" key="2">
    <source>
        <dbReference type="EMBL" id="KFK28665.1"/>
    </source>
</evidence>
<dbReference type="OrthoDB" id="3907302at2759"/>
<evidence type="ECO:0000259" key="1">
    <source>
        <dbReference type="Pfam" id="PF18121"/>
    </source>
</evidence>
<dbReference type="InterPro" id="IPR040501">
    <property type="entry name" value="TFA2_Winged_2"/>
</dbReference>
<dbReference type="InterPro" id="IPR016656">
    <property type="entry name" value="TFIIE-bsu"/>
</dbReference>
<organism evidence="2 3">
    <name type="scientific">Arabis alpina</name>
    <name type="common">Alpine rock-cress</name>
    <dbReference type="NCBI Taxonomy" id="50452"/>
    <lineage>
        <taxon>Eukaryota</taxon>
        <taxon>Viridiplantae</taxon>
        <taxon>Streptophyta</taxon>
        <taxon>Embryophyta</taxon>
        <taxon>Tracheophyta</taxon>
        <taxon>Spermatophyta</taxon>
        <taxon>Magnoliopsida</taxon>
        <taxon>eudicotyledons</taxon>
        <taxon>Gunneridae</taxon>
        <taxon>Pentapetalae</taxon>
        <taxon>rosids</taxon>
        <taxon>malvids</taxon>
        <taxon>Brassicales</taxon>
        <taxon>Brassicaceae</taxon>
        <taxon>Arabideae</taxon>
        <taxon>Arabis</taxon>
    </lineage>
</organism>
<proteinExistence type="predicted"/>
<dbReference type="eggNOG" id="KOG3095">
    <property type="taxonomic scope" value="Eukaryota"/>
</dbReference>
<dbReference type="EMBL" id="CM002875">
    <property type="protein sequence ID" value="KFK28665.1"/>
    <property type="molecule type" value="Genomic_DNA"/>
</dbReference>
<dbReference type="GO" id="GO:0001097">
    <property type="term" value="F:TFIIH-class transcription factor complex binding"/>
    <property type="evidence" value="ECO:0007669"/>
    <property type="project" value="TreeGrafter"/>
</dbReference>
<gene>
    <name evidence="2" type="ordered locus">AALP_Aa7g030300</name>
</gene>
<dbReference type="PANTHER" id="PTHR12716:SF8">
    <property type="entry name" value="TRANSCRIPTION INITIATION FACTOR IIE SUBUNIT BETA"/>
    <property type="match status" value="1"/>
</dbReference>
<accession>A0A087GFL3</accession>
<protein>
    <recommendedName>
        <fullName evidence="1">TFA2 Winged helix domain-containing protein</fullName>
    </recommendedName>
</protein>
<feature type="domain" description="TFA2 Winged helix" evidence="1">
    <location>
        <begin position="65"/>
        <end position="122"/>
    </location>
</feature>
<evidence type="ECO:0000313" key="3">
    <source>
        <dbReference type="Proteomes" id="UP000029120"/>
    </source>
</evidence>
<dbReference type="Proteomes" id="UP000029120">
    <property type="component" value="Chromosome 7"/>
</dbReference>
<reference evidence="3" key="1">
    <citation type="journal article" date="2015" name="Nat. Plants">
        <title>Genome expansion of Arabis alpina linked with retrotransposition and reduced symmetric DNA methylation.</title>
        <authorList>
            <person name="Willing E.M."/>
            <person name="Rawat V."/>
            <person name="Mandakova T."/>
            <person name="Maumus F."/>
            <person name="James G.V."/>
            <person name="Nordstroem K.J."/>
            <person name="Becker C."/>
            <person name="Warthmann N."/>
            <person name="Chica C."/>
            <person name="Szarzynska B."/>
            <person name="Zytnicki M."/>
            <person name="Albani M.C."/>
            <person name="Kiefer C."/>
            <person name="Bergonzi S."/>
            <person name="Castaings L."/>
            <person name="Mateos J.L."/>
            <person name="Berns M.C."/>
            <person name="Bujdoso N."/>
            <person name="Piofczyk T."/>
            <person name="de Lorenzo L."/>
            <person name="Barrero-Sicilia C."/>
            <person name="Mateos I."/>
            <person name="Piednoel M."/>
            <person name="Hagmann J."/>
            <person name="Chen-Min-Tao R."/>
            <person name="Iglesias-Fernandez R."/>
            <person name="Schuster S.C."/>
            <person name="Alonso-Blanco C."/>
            <person name="Roudier F."/>
            <person name="Carbonero P."/>
            <person name="Paz-Ares J."/>
            <person name="Davis S.J."/>
            <person name="Pecinka A."/>
            <person name="Quesneville H."/>
            <person name="Colot V."/>
            <person name="Lysak M.A."/>
            <person name="Weigel D."/>
            <person name="Coupland G."/>
            <person name="Schneeberger K."/>
        </authorList>
    </citation>
    <scope>NUCLEOTIDE SEQUENCE [LARGE SCALE GENOMIC DNA]</scope>
    <source>
        <strain evidence="3">cv. Pajares</strain>
    </source>
</reference>
<dbReference type="GO" id="GO:0005673">
    <property type="term" value="C:transcription factor TFIIE complex"/>
    <property type="evidence" value="ECO:0007669"/>
    <property type="project" value="InterPro"/>
</dbReference>
<dbReference type="Gramene" id="KFK28665">
    <property type="protein sequence ID" value="KFK28665"/>
    <property type="gene ID" value="AALP_AA7G030300"/>
</dbReference>
<dbReference type="AlphaFoldDB" id="A0A087GFL3"/>
<dbReference type="Pfam" id="PF18121">
    <property type="entry name" value="TFA2_Winged_2"/>
    <property type="match status" value="1"/>
</dbReference>
<dbReference type="PANTHER" id="PTHR12716">
    <property type="entry name" value="TRANSCRIPTION INITIATION FACTOR IIE, BETA SUBUNIT"/>
    <property type="match status" value="1"/>
</dbReference>
<dbReference type="GO" id="GO:0006367">
    <property type="term" value="P:transcription initiation at RNA polymerase II promoter"/>
    <property type="evidence" value="ECO:0007669"/>
    <property type="project" value="InterPro"/>
</dbReference>
<sequence>MNCCGRKSGSCSAPITFGIRVIAVVLICLRSVDVEKKESTAATKSVPTTSQEEDLLYQGATHDVKDKSQLLSLVKKYPDGIAVNELKDAYPNVLEDLQALKSSEDIWLLSNSNDNTKVAYPNDFKSGIKVDEEFKALFRDIDIPSNMLDVEKEVRKIGLKPATNTAEKEAAALMHGIPSKPQEKKKKKQEISKRTKVTNFHLPELLQGFRN</sequence>